<dbReference type="Proteomes" id="UP001162541">
    <property type="component" value="Chromosome 5"/>
</dbReference>
<dbReference type="PANTHER" id="PTHR36816">
    <property type="entry name" value="ATP SYNTHASE PROTEIN YMF19"/>
    <property type="match status" value="1"/>
</dbReference>
<evidence type="ECO:0000259" key="21">
    <source>
        <dbReference type="Pfam" id="PF02326"/>
    </source>
</evidence>
<dbReference type="InterPro" id="IPR003319">
    <property type="entry name" value="YMF19-like_N"/>
</dbReference>
<evidence type="ECO:0000256" key="11">
    <source>
        <dbReference type="ARBA" id="ARBA00022840"/>
    </source>
</evidence>
<evidence type="ECO:0000256" key="18">
    <source>
        <dbReference type="ARBA" id="ARBA00030649"/>
    </source>
</evidence>
<comment type="catalytic activity">
    <reaction evidence="19">
        <text>ATP + H2O + 4 H(+)(in) = ADP + phosphate + 5 H(+)(out)</text>
        <dbReference type="Rhea" id="RHEA:57720"/>
        <dbReference type="ChEBI" id="CHEBI:15377"/>
        <dbReference type="ChEBI" id="CHEBI:15378"/>
        <dbReference type="ChEBI" id="CHEBI:30616"/>
        <dbReference type="ChEBI" id="CHEBI:43474"/>
        <dbReference type="ChEBI" id="CHEBI:456216"/>
        <dbReference type="EC" id="7.1.2.2"/>
    </reaction>
</comment>
<evidence type="ECO:0000256" key="4">
    <source>
        <dbReference type="ARBA" id="ARBA00011648"/>
    </source>
</evidence>
<dbReference type="GO" id="GO:0045259">
    <property type="term" value="C:proton-transporting ATP synthase complex"/>
    <property type="evidence" value="ECO:0007669"/>
    <property type="project" value="UniProtKB-KW"/>
</dbReference>
<dbReference type="AlphaFoldDB" id="A0AAF6BKH5"/>
<keyword evidence="15" id="KW-0496">Mitochondrion</keyword>
<gene>
    <name evidence="22" type="ORF">Mp_5g20710</name>
</gene>
<reference evidence="23" key="1">
    <citation type="journal article" date="2020" name="Curr. Biol.">
        <title>Chromatin organization in early land plants reveals an ancestral association between H3K27me3, transposons, and constitutive heterochromatin.</title>
        <authorList>
            <person name="Montgomery S.A."/>
            <person name="Tanizawa Y."/>
            <person name="Galik B."/>
            <person name="Wang N."/>
            <person name="Ito T."/>
            <person name="Mochizuki T."/>
            <person name="Akimcheva S."/>
            <person name="Bowman J.L."/>
            <person name="Cognat V."/>
            <person name="Marechal-Drouard L."/>
            <person name="Ekker H."/>
            <person name="Hong S.F."/>
            <person name="Kohchi T."/>
            <person name="Lin S.S."/>
            <person name="Liu L.D."/>
            <person name="Nakamura Y."/>
            <person name="Valeeva L.R."/>
            <person name="Shakirov E.V."/>
            <person name="Shippen D.E."/>
            <person name="Wei W.L."/>
            <person name="Yagura M."/>
            <person name="Yamaoka S."/>
            <person name="Yamato K.T."/>
            <person name="Liu C."/>
            <person name="Berger F."/>
        </authorList>
    </citation>
    <scope>NUCLEOTIDE SEQUENCE [LARGE SCALE GENOMIC DNA]</scope>
    <source>
        <strain evidence="23">Tak-1</strain>
    </source>
</reference>
<keyword evidence="14" id="KW-0406">Ion transport</keyword>
<keyword evidence="9" id="KW-0547">Nucleotide-binding</keyword>
<evidence type="ECO:0000313" key="23">
    <source>
        <dbReference type="Proteomes" id="UP001162541"/>
    </source>
</evidence>
<keyword evidence="8 20" id="KW-0812">Transmembrane</keyword>
<keyword evidence="12" id="KW-1278">Translocase</keyword>
<evidence type="ECO:0000256" key="19">
    <source>
        <dbReference type="ARBA" id="ARBA00048383"/>
    </source>
</evidence>
<keyword evidence="17" id="KW-0066">ATP synthesis</keyword>
<evidence type="ECO:0000256" key="17">
    <source>
        <dbReference type="ARBA" id="ARBA00023310"/>
    </source>
</evidence>
<comment type="subunit">
    <text evidence="4">F-type ATPases have 2 components, CF(1) - the catalytic core - and CF(0) - the membrane proton channel. CF(1) has five subunits: alpha(3), beta(3), gamma(1), delta(1), epsilon(1). CF(0) has three main subunits: a, b and c.</text>
</comment>
<evidence type="ECO:0000256" key="2">
    <source>
        <dbReference type="ARBA" id="ARBA00004304"/>
    </source>
</evidence>
<comment type="subcellular location">
    <subcellularLocation>
        <location evidence="2">Mitochondrion membrane</location>
        <topology evidence="2">Single-pass membrane protein</topology>
    </subcellularLocation>
</comment>
<evidence type="ECO:0000256" key="8">
    <source>
        <dbReference type="ARBA" id="ARBA00022692"/>
    </source>
</evidence>
<evidence type="ECO:0000256" key="12">
    <source>
        <dbReference type="ARBA" id="ARBA00022967"/>
    </source>
</evidence>
<keyword evidence="7" id="KW-0138">CF(0)</keyword>
<evidence type="ECO:0000256" key="9">
    <source>
        <dbReference type="ARBA" id="ARBA00022741"/>
    </source>
</evidence>
<feature type="domain" description="ATP synthase YMF19-like N-terminal" evidence="21">
    <location>
        <begin position="2"/>
        <end position="65"/>
    </location>
</feature>
<dbReference type="GO" id="GO:0031966">
    <property type="term" value="C:mitochondrial membrane"/>
    <property type="evidence" value="ECO:0007669"/>
    <property type="project" value="UniProtKB-SubCell"/>
</dbReference>
<protein>
    <recommendedName>
        <fullName evidence="5">H(+)-transporting two-sector ATPase</fullName>
        <ecNumber evidence="5">7.1.2.2</ecNumber>
    </recommendedName>
    <alternativeName>
        <fullName evidence="18">Mitochondrial protein YMF19</fullName>
    </alternativeName>
</protein>
<evidence type="ECO:0000256" key="5">
    <source>
        <dbReference type="ARBA" id="ARBA00012473"/>
    </source>
</evidence>
<dbReference type="EC" id="7.1.2.2" evidence="5"/>
<keyword evidence="16 20" id="KW-0472">Membrane</keyword>
<dbReference type="InterPro" id="IPR044975">
    <property type="entry name" value="YMF19-like"/>
</dbReference>
<evidence type="ECO:0000256" key="15">
    <source>
        <dbReference type="ARBA" id="ARBA00023128"/>
    </source>
</evidence>
<dbReference type="Pfam" id="PF02326">
    <property type="entry name" value="YMF19"/>
    <property type="match status" value="1"/>
</dbReference>
<organism evidence="22 23">
    <name type="scientific">Marchantia polymorpha subsp. ruderalis</name>
    <dbReference type="NCBI Taxonomy" id="1480154"/>
    <lineage>
        <taxon>Eukaryota</taxon>
        <taxon>Viridiplantae</taxon>
        <taxon>Streptophyta</taxon>
        <taxon>Embryophyta</taxon>
        <taxon>Marchantiophyta</taxon>
        <taxon>Marchantiopsida</taxon>
        <taxon>Marchantiidae</taxon>
        <taxon>Marchantiales</taxon>
        <taxon>Marchantiaceae</taxon>
        <taxon>Marchantia</taxon>
    </lineage>
</organism>
<proteinExistence type="inferred from homology"/>
<name>A0AAF6BKH5_MARPO</name>
<evidence type="ECO:0000256" key="7">
    <source>
        <dbReference type="ARBA" id="ARBA00022547"/>
    </source>
</evidence>
<sequence length="76" mass="9261">MYSTQFVWLCVFYMTFYVLLYNDGLPKISRFIKLRNDWYRRKKTGAEQSNDRVEHNVVSKKCNIEEKYTKCLLSIH</sequence>
<evidence type="ECO:0000256" key="10">
    <source>
        <dbReference type="ARBA" id="ARBA00022781"/>
    </source>
</evidence>
<accession>A0AAF6BKH5</accession>
<dbReference type="GO" id="GO:1902600">
    <property type="term" value="P:proton transmembrane transport"/>
    <property type="evidence" value="ECO:0007669"/>
    <property type="project" value="UniProtKB-KW"/>
</dbReference>
<keyword evidence="13 20" id="KW-1133">Transmembrane helix</keyword>
<evidence type="ECO:0000256" key="13">
    <source>
        <dbReference type="ARBA" id="ARBA00022989"/>
    </source>
</evidence>
<keyword evidence="6" id="KW-0813">Transport</keyword>
<evidence type="ECO:0000256" key="14">
    <source>
        <dbReference type="ARBA" id="ARBA00023065"/>
    </source>
</evidence>
<keyword evidence="10" id="KW-0375">Hydrogen ion transport</keyword>
<keyword evidence="11" id="KW-0067">ATP-binding</keyword>
<evidence type="ECO:0000256" key="6">
    <source>
        <dbReference type="ARBA" id="ARBA00022448"/>
    </source>
</evidence>
<dbReference type="GO" id="GO:0005524">
    <property type="term" value="F:ATP binding"/>
    <property type="evidence" value="ECO:0007669"/>
    <property type="project" value="UniProtKB-KW"/>
</dbReference>
<evidence type="ECO:0000256" key="16">
    <source>
        <dbReference type="ARBA" id="ARBA00023136"/>
    </source>
</evidence>
<comment type="function">
    <text evidence="1">This is one of the chains of the nonenzymatic component (CF(0) subunit) of the mitochondrial ATPase complex.</text>
</comment>
<evidence type="ECO:0000256" key="3">
    <source>
        <dbReference type="ARBA" id="ARBA00010946"/>
    </source>
</evidence>
<evidence type="ECO:0000313" key="22">
    <source>
        <dbReference type="EMBL" id="BBN12509.1"/>
    </source>
</evidence>
<evidence type="ECO:0000256" key="1">
    <source>
        <dbReference type="ARBA" id="ARBA00003096"/>
    </source>
</evidence>
<feature type="transmembrane region" description="Helical" evidence="20">
    <location>
        <begin position="6"/>
        <end position="25"/>
    </location>
</feature>
<dbReference type="GO" id="GO:0006754">
    <property type="term" value="P:ATP biosynthetic process"/>
    <property type="evidence" value="ECO:0007669"/>
    <property type="project" value="UniProtKB-KW"/>
</dbReference>
<comment type="similarity">
    <text evidence="3">Belongs to the ATPase protein YMF19 family.</text>
</comment>
<dbReference type="EMBL" id="AP019870">
    <property type="protein sequence ID" value="BBN12509.1"/>
    <property type="molecule type" value="Genomic_DNA"/>
</dbReference>
<dbReference type="PANTHER" id="PTHR36816:SF1">
    <property type="entry name" value="ATP SYNTHASE PROTEIN YMF19"/>
    <property type="match status" value="1"/>
</dbReference>
<evidence type="ECO:0000256" key="20">
    <source>
        <dbReference type="SAM" id="Phobius"/>
    </source>
</evidence>